<feature type="domain" description="HAMP" evidence="12">
    <location>
        <begin position="65"/>
        <end position="111"/>
    </location>
</feature>
<dbReference type="Gene3D" id="3.30.565.10">
    <property type="entry name" value="Histidine kinase-like ATPase, C-terminal domain"/>
    <property type="match status" value="1"/>
</dbReference>
<evidence type="ECO:0000256" key="7">
    <source>
        <dbReference type="ARBA" id="ARBA00022777"/>
    </source>
</evidence>
<dbReference type="SUPFAM" id="SSF47384">
    <property type="entry name" value="Homodimeric domain of signal transducing histidine kinase"/>
    <property type="match status" value="1"/>
</dbReference>
<keyword evidence="14" id="KW-1185">Reference proteome</keyword>
<dbReference type="STRING" id="578942.SAMN05216289_12128"/>
<dbReference type="CDD" id="cd00075">
    <property type="entry name" value="HATPase"/>
    <property type="match status" value="1"/>
</dbReference>
<keyword evidence="10" id="KW-1133">Transmembrane helix</keyword>
<sequence length="441" mass="48139">MRIFSLEGKLAGALVAWSILTALTVVVLVQWLGSVQAAAGLAVLGLLLPGLLLARHLASPVAQLIRALSGSVSAFGDGDFSFSIRNTRRDEVGDLVDAHNALGRVLREQRQNLFQRELLLDTVVQNTPNALVLIEPGGHVVYANLAARALLNGGQSMNGIHIERVISEAPPELAEALSSAEDALFSVQIKQEDETFHLSQRNFKLQGRTHRMIILRRMTRELSRQEVATWKKVIRVVSHELNNSLAPIRSLSHSGRELARLGELKRLTTVFDTIEERARHLGGFVQGYAHFAKLPVPQQAWVELQPFLDALGQHSQFRLIAAGAPARAWFDRAQIEQLLINLLKNAREAGGDVEGIEMAVESRGHDLRIEVRDRGPGMSESVLANALLPFYSTKRSGTGLGLALAREIAEAHSGRLQLANRNDGGLAVTLALPQPDPPATD</sequence>
<evidence type="ECO:0000256" key="9">
    <source>
        <dbReference type="ARBA" id="ARBA00023012"/>
    </source>
</evidence>
<evidence type="ECO:0000313" key="14">
    <source>
        <dbReference type="Proteomes" id="UP000198575"/>
    </source>
</evidence>
<dbReference type="GO" id="GO:0000155">
    <property type="term" value="F:phosphorelay sensor kinase activity"/>
    <property type="evidence" value="ECO:0007669"/>
    <property type="project" value="InterPro"/>
</dbReference>
<keyword evidence="6" id="KW-0547">Nucleotide-binding</keyword>
<dbReference type="InterPro" id="IPR036097">
    <property type="entry name" value="HisK_dim/P_sf"/>
</dbReference>
<dbReference type="CDD" id="cd06225">
    <property type="entry name" value="HAMP"/>
    <property type="match status" value="1"/>
</dbReference>
<evidence type="ECO:0000256" key="5">
    <source>
        <dbReference type="ARBA" id="ARBA00022679"/>
    </source>
</evidence>
<dbReference type="RefSeq" id="WP_092408875.1">
    <property type="nucleotide sequence ID" value="NZ_FOVF01000021.1"/>
</dbReference>
<dbReference type="GO" id="GO:0000156">
    <property type="term" value="F:phosphorelay response regulator activity"/>
    <property type="evidence" value="ECO:0007669"/>
    <property type="project" value="TreeGrafter"/>
</dbReference>
<evidence type="ECO:0000256" key="4">
    <source>
        <dbReference type="ARBA" id="ARBA00022553"/>
    </source>
</evidence>
<evidence type="ECO:0000259" key="12">
    <source>
        <dbReference type="PROSITE" id="PS50885"/>
    </source>
</evidence>
<proteinExistence type="predicted"/>
<dbReference type="GO" id="GO:0005524">
    <property type="term" value="F:ATP binding"/>
    <property type="evidence" value="ECO:0007669"/>
    <property type="project" value="UniProtKB-KW"/>
</dbReference>
<evidence type="ECO:0000256" key="1">
    <source>
        <dbReference type="ARBA" id="ARBA00000085"/>
    </source>
</evidence>
<dbReference type="SMART" id="SM00387">
    <property type="entry name" value="HATPase_c"/>
    <property type="match status" value="1"/>
</dbReference>
<dbReference type="OrthoDB" id="1931120at2"/>
<evidence type="ECO:0000256" key="2">
    <source>
        <dbReference type="ARBA" id="ARBA00004370"/>
    </source>
</evidence>
<dbReference type="InterPro" id="IPR003660">
    <property type="entry name" value="HAMP_dom"/>
</dbReference>
<dbReference type="PANTHER" id="PTHR42878">
    <property type="entry name" value="TWO-COMPONENT HISTIDINE KINASE"/>
    <property type="match status" value="1"/>
</dbReference>
<keyword evidence="9" id="KW-0902">Two-component regulatory system</keyword>
<evidence type="ECO:0000256" key="3">
    <source>
        <dbReference type="ARBA" id="ARBA00012438"/>
    </source>
</evidence>
<dbReference type="InterPro" id="IPR003594">
    <property type="entry name" value="HATPase_dom"/>
</dbReference>
<keyword evidence="4" id="KW-0597">Phosphoprotein</keyword>
<dbReference type="PRINTS" id="PR00344">
    <property type="entry name" value="BCTRLSENSOR"/>
</dbReference>
<dbReference type="InterPro" id="IPR004358">
    <property type="entry name" value="Sig_transdc_His_kin-like_C"/>
</dbReference>
<keyword evidence="10" id="KW-0812">Transmembrane</keyword>
<dbReference type="GO" id="GO:0016020">
    <property type="term" value="C:membrane"/>
    <property type="evidence" value="ECO:0007669"/>
    <property type="project" value="UniProtKB-SubCell"/>
</dbReference>
<gene>
    <name evidence="13" type="ORF">SAMN05216289_12128</name>
</gene>
<dbReference type="PANTHER" id="PTHR42878:SF7">
    <property type="entry name" value="SENSOR HISTIDINE KINASE GLRK"/>
    <property type="match status" value="1"/>
</dbReference>
<evidence type="ECO:0000256" key="8">
    <source>
        <dbReference type="ARBA" id="ARBA00022840"/>
    </source>
</evidence>
<dbReference type="InterPro" id="IPR036890">
    <property type="entry name" value="HATPase_C_sf"/>
</dbReference>
<evidence type="ECO:0000313" key="13">
    <source>
        <dbReference type="EMBL" id="SFN43175.1"/>
    </source>
</evidence>
<dbReference type="PROSITE" id="PS50885">
    <property type="entry name" value="HAMP"/>
    <property type="match status" value="1"/>
</dbReference>
<keyword evidence="7 13" id="KW-0418">Kinase</keyword>
<comment type="subcellular location">
    <subcellularLocation>
        <location evidence="2">Membrane</location>
    </subcellularLocation>
</comment>
<dbReference type="PROSITE" id="PS50109">
    <property type="entry name" value="HIS_KIN"/>
    <property type="match status" value="1"/>
</dbReference>
<dbReference type="GO" id="GO:0007234">
    <property type="term" value="P:osmosensory signaling via phosphorelay pathway"/>
    <property type="evidence" value="ECO:0007669"/>
    <property type="project" value="TreeGrafter"/>
</dbReference>
<dbReference type="SMART" id="SM00304">
    <property type="entry name" value="HAMP"/>
    <property type="match status" value="1"/>
</dbReference>
<dbReference type="Gene3D" id="6.10.340.10">
    <property type="match status" value="1"/>
</dbReference>
<keyword evidence="10" id="KW-0472">Membrane</keyword>
<keyword evidence="8" id="KW-0067">ATP-binding</keyword>
<feature type="domain" description="Histidine kinase" evidence="11">
    <location>
        <begin position="236"/>
        <end position="436"/>
    </location>
</feature>
<reference evidence="13 14" key="1">
    <citation type="submission" date="2016-10" db="EMBL/GenBank/DDBJ databases">
        <authorList>
            <person name="de Groot N.N."/>
        </authorList>
    </citation>
    <scope>NUCLEOTIDE SEQUENCE [LARGE SCALE GENOMIC DNA]</scope>
    <source>
        <strain evidence="13 14">CGMCC 1.7659</strain>
    </source>
</reference>
<evidence type="ECO:0000256" key="10">
    <source>
        <dbReference type="SAM" id="Phobius"/>
    </source>
</evidence>
<dbReference type="AlphaFoldDB" id="A0A1I4YYT8"/>
<dbReference type="SUPFAM" id="SSF55874">
    <property type="entry name" value="ATPase domain of HSP90 chaperone/DNA topoisomerase II/histidine kinase"/>
    <property type="match status" value="1"/>
</dbReference>
<evidence type="ECO:0000256" key="6">
    <source>
        <dbReference type="ARBA" id="ARBA00022741"/>
    </source>
</evidence>
<feature type="transmembrane region" description="Helical" evidence="10">
    <location>
        <begin position="38"/>
        <end position="58"/>
    </location>
</feature>
<keyword evidence="5" id="KW-0808">Transferase</keyword>
<dbReference type="InterPro" id="IPR005467">
    <property type="entry name" value="His_kinase_dom"/>
</dbReference>
<dbReference type="Pfam" id="PF02518">
    <property type="entry name" value="HATPase_c"/>
    <property type="match status" value="1"/>
</dbReference>
<organism evidence="13 14">
    <name type="scientific">Dokdonella immobilis</name>
    <dbReference type="NCBI Taxonomy" id="578942"/>
    <lineage>
        <taxon>Bacteria</taxon>
        <taxon>Pseudomonadati</taxon>
        <taxon>Pseudomonadota</taxon>
        <taxon>Gammaproteobacteria</taxon>
        <taxon>Lysobacterales</taxon>
        <taxon>Rhodanobacteraceae</taxon>
        <taxon>Dokdonella</taxon>
    </lineage>
</organism>
<dbReference type="EMBL" id="FOVF01000021">
    <property type="protein sequence ID" value="SFN43175.1"/>
    <property type="molecule type" value="Genomic_DNA"/>
</dbReference>
<name>A0A1I4YYT8_9GAMM</name>
<dbReference type="Proteomes" id="UP000198575">
    <property type="component" value="Unassembled WGS sequence"/>
</dbReference>
<accession>A0A1I4YYT8</accession>
<dbReference type="EC" id="2.7.13.3" evidence="3"/>
<comment type="catalytic activity">
    <reaction evidence="1">
        <text>ATP + protein L-histidine = ADP + protein N-phospho-L-histidine.</text>
        <dbReference type="EC" id="2.7.13.3"/>
    </reaction>
</comment>
<dbReference type="Pfam" id="PF00672">
    <property type="entry name" value="HAMP"/>
    <property type="match status" value="1"/>
</dbReference>
<feature type="transmembrane region" description="Helical" evidence="10">
    <location>
        <begin position="12"/>
        <end position="32"/>
    </location>
</feature>
<evidence type="ECO:0000259" key="11">
    <source>
        <dbReference type="PROSITE" id="PS50109"/>
    </source>
</evidence>
<protein>
    <recommendedName>
        <fullName evidence="3">histidine kinase</fullName>
        <ecNumber evidence="3">2.7.13.3</ecNumber>
    </recommendedName>
</protein>
<dbReference type="InterPro" id="IPR050351">
    <property type="entry name" value="BphY/WalK/GraS-like"/>
</dbReference>
<dbReference type="GO" id="GO:0030295">
    <property type="term" value="F:protein kinase activator activity"/>
    <property type="evidence" value="ECO:0007669"/>
    <property type="project" value="TreeGrafter"/>
</dbReference>